<dbReference type="KEGG" id="rmar:GBA65_14325"/>
<comment type="similarity">
    <text evidence="1">Belongs to the spermidine/spermine synthase family.</text>
</comment>
<proteinExistence type="inferred from homology"/>
<keyword evidence="5" id="KW-0472">Membrane</keyword>
<evidence type="ECO:0000256" key="3">
    <source>
        <dbReference type="ARBA" id="ARBA00023115"/>
    </source>
</evidence>
<dbReference type="Gene3D" id="3.40.50.150">
    <property type="entry name" value="Vaccinia Virus protein VP39"/>
    <property type="match status" value="1"/>
</dbReference>
<dbReference type="InterPro" id="IPR030374">
    <property type="entry name" value="PABS"/>
</dbReference>
<feature type="active site" description="Proton acceptor" evidence="4">
    <location>
        <position position="385"/>
    </location>
</feature>
<dbReference type="PANTHER" id="PTHR43317:SF1">
    <property type="entry name" value="THERMOSPERMINE SYNTHASE ACAULIS5"/>
    <property type="match status" value="1"/>
</dbReference>
<sequence length="522" mass="56137">MSETGHYAGAGSEGKAIGRISLILLVLVSGTTTLAVEMAASRLLAPYFGSSILVWANIIGLILIYLTIGYYLGGRYADRHPNGRTLTNITIVASVIIAATPFVAGPVMSVSARSFESLSAGAFLGSFAATLLLFAPSITLLGMVSPFAIRLAIKDVGEAGGTAGSLYAISTLGSIAGIFLAVLLTIPGVGTRDTFLLFGAALALASVLAGRRSLLLLLLPLLMVAATFLPNEIKPTPGLLFEDDSYYQYIRVLATELDENGEPLPDSERILQLNEGWSVHSAYKPGRLLSESYWDYPLSVPLLTSPEPPRNALIVGSAAGTVSSELSDVYGPIEIDGVEIDGRVNEVGYRYFDMDREGLDTHAEDGRYFLRGPEADDEYDLVVVDAYRQPYIPFHLTTVEFFGEVKEHLSDRGVVTINVGHTPGDRRVPEAIARTMSEVYGHVYSFDTGDFNTTVVATEEETGAEALRANLGEAPSVVRPLAREISRDIEPTDGSGPVLTDDRAPVEWMTDLMILDYVRGDT</sequence>
<dbReference type="RefSeq" id="WP_166397164.1">
    <property type="nucleotide sequence ID" value="NZ_CP045121.1"/>
</dbReference>
<dbReference type="GO" id="GO:0016740">
    <property type="term" value="F:transferase activity"/>
    <property type="evidence" value="ECO:0007669"/>
    <property type="project" value="UniProtKB-UniRule"/>
</dbReference>
<dbReference type="EMBL" id="CP045121">
    <property type="protein sequence ID" value="QIN79499.1"/>
    <property type="molecule type" value="Genomic_DNA"/>
</dbReference>
<name>A0A6G8PZ41_9ACTN</name>
<gene>
    <name evidence="7" type="ORF">GBA65_14325</name>
</gene>
<organism evidence="7 8">
    <name type="scientific">Rubrobacter marinus</name>
    <dbReference type="NCBI Taxonomy" id="2653852"/>
    <lineage>
        <taxon>Bacteria</taxon>
        <taxon>Bacillati</taxon>
        <taxon>Actinomycetota</taxon>
        <taxon>Rubrobacteria</taxon>
        <taxon>Rubrobacterales</taxon>
        <taxon>Rubrobacteraceae</taxon>
        <taxon>Rubrobacter</taxon>
    </lineage>
</organism>
<dbReference type="AlphaFoldDB" id="A0A6G8PZ41"/>
<keyword evidence="2 4" id="KW-0808">Transferase</keyword>
<evidence type="ECO:0000256" key="4">
    <source>
        <dbReference type="PROSITE-ProRule" id="PRU00354"/>
    </source>
</evidence>
<keyword evidence="5" id="KW-0812">Transmembrane</keyword>
<feature type="transmembrane region" description="Helical" evidence="5">
    <location>
        <begin position="52"/>
        <end position="73"/>
    </location>
</feature>
<dbReference type="PROSITE" id="PS51006">
    <property type="entry name" value="PABS_2"/>
    <property type="match status" value="1"/>
</dbReference>
<dbReference type="Proteomes" id="UP000502706">
    <property type="component" value="Chromosome"/>
</dbReference>
<dbReference type="SUPFAM" id="SSF53335">
    <property type="entry name" value="S-adenosyl-L-methionine-dependent methyltransferases"/>
    <property type="match status" value="1"/>
</dbReference>
<feature type="transmembrane region" description="Helical" evidence="5">
    <location>
        <begin position="124"/>
        <end position="153"/>
    </location>
</feature>
<feature type="transmembrane region" description="Helical" evidence="5">
    <location>
        <begin position="85"/>
        <end position="104"/>
    </location>
</feature>
<evidence type="ECO:0000313" key="8">
    <source>
        <dbReference type="Proteomes" id="UP000502706"/>
    </source>
</evidence>
<evidence type="ECO:0000256" key="2">
    <source>
        <dbReference type="ARBA" id="ARBA00022679"/>
    </source>
</evidence>
<dbReference type="InterPro" id="IPR029063">
    <property type="entry name" value="SAM-dependent_MTases_sf"/>
</dbReference>
<dbReference type="Pfam" id="PF01564">
    <property type="entry name" value="Spermine_synth"/>
    <property type="match status" value="1"/>
</dbReference>
<evidence type="ECO:0000313" key="7">
    <source>
        <dbReference type="EMBL" id="QIN79499.1"/>
    </source>
</evidence>
<dbReference type="GO" id="GO:0006596">
    <property type="term" value="P:polyamine biosynthetic process"/>
    <property type="evidence" value="ECO:0007669"/>
    <property type="project" value="UniProtKB-UniRule"/>
</dbReference>
<accession>A0A6G8PZ41</accession>
<evidence type="ECO:0000259" key="6">
    <source>
        <dbReference type="PROSITE" id="PS51006"/>
    </source>
</evidence>
<evidence type="ECO:0000256" key="5">
    <source>
        <dbReference type="SAM" id="Phobius"/>
    </source>
</evidence>
<feature type="transmembrane region" description="Helical" evidence="5">
    <location>
        <begin position="20"/>
        <end position="40"/>
    </location>
</feature>
<keyword evidence="3 4" id="KW-0620">Polyamine biosynthesis</keyword>
<reference evidence="7 8" key="1">
    <citation type="submission" date="2019-10" db="EMBL/GenBank/DDBJ databases">
        <title>Rubrobacter sp nov SCSIO 52915 isolated from a deep-sea sediment in the South China Sea.</title>
        <authorList>
            <person name="Chen R.W."/>
        </authorList>
    </citation>
    <scope>NUCLEOTIDE SEQUENCE [LARGE SCALE GENOMIC DNA]</scope>
    <source>
        <strain evidence="7 8">SCSIO 52915</strain>
    </source>
</reference>
<evidence type="ECO:0000256" key="1">
    <source>
        <dbReference type="ARBA" id="ARBA00007867"/>
    </source>
</evidence>
<dbReference type="NCBIfam" id="NF037959">
    <property type="entry name" value="MFS_SpdSyn"/>
    <property type="match status" value="1"/>
</dbReference>
<keyword evidence="8" id="KW-1185">Reference proteome</keyword>
<keyword evidence="5" id="KW-1133">Transmembrane helix</keyword>
<feature type="domain" description="PABS" evidence="6">
    <location>
        <begin position="220"/>
        <end position="469"/>
    </location>
</feature>
<dbReference type="PANTHER" id="PTHR43317">
    <property type="entry name" value="THERMOSPERMINE SYNTHASE ACAULIS5"/>
    <property type="match status" value="1"/>
</dbReference>
<feature type="transmembrane region" description="Helical" evidence="5">
    <location>
        <begin position="165"/>
        <end position="186"/>
    </location>
</feature>
<protein>
    <submittedName>
        <fullName evidence="7">Spermine synthase</fullName>
    </submittedName>
</protein>